<sequence length="647" mass="73832">MKSLNDCVQEFIDQHSSTLFPTDSTIDIHRPRLNRFSSSHIDIEDEDPNLFVITPPIEYFLHVSSRLCREQFFKLIRPGHLLICNVLTASSRDMLVRILCFDDGHRRALHDLKLTATCLLNTSSNKNYNHHKKNRYDRGKEEISDEDNDDGEYQSGDFIRACVNHIDLTKEEFQLTIDPSTNRMLKINLFFVFNSIVSLEWSQSTKKLGLINEDDLPTHYILLRRQEEQSQSYEDILQTSKALNNRACVQTLYQQLKKRFESFPSENNNNTGTRSSNDILHMTLINSFKRKQISSDEYFDKLRHKQDHEWAIESVAAGVRLMKENDSSSAVLHFNKALATDPKCVDAFVARGALSANQGHYKRAMQDFEEALKIDHKHSNASKYLHDVLNNIANDTDDYDDAIHYLEKALKYKPDDNETKRKLDMLRTKKKEATRKLEYGPSIPSNLQSNFKERRSARSPKRRRSSLKGISSSSSSSSRTSSSSSSSSTSTTSNSLTTISSSSSTSRTNEKKKSKSIPVIDITENDVSTTTQKNSMPVSSQENNSKGKQSIINENNKNGNSLVRESIVSTMDRSHSNDHSSKTNQSFLQRKTLPSIVASSSISQEQQHRVSSSAKKNTSLVIDREAEDIEKLYMQLKAKQSMEKRRK</sequence>
<evidence type="ECO:0000256" key="2">
    <source>
        <dbReference type="SAM" id="MobiDB-lite"/>
    </source>
</evidence>
<organism evidence="3 4">
    <name type="scientific">Adineta steineri</name>
    <dbReference type="NCBI Taxonomy" id="433720"/>
    <lineage>
        <taxon>Eukaryota</taxon>
        <taxon>Metazoa</taxon>
        <taxon>Spiralia</taxon>
        <taxon>Gnathifera</taxon>
        <taxon>Rotifera</taxon>
        <taxon>Eurotatoria</taxon>
        <taxon>Bdelloidea</taxon>
        <taxon>Adinetida</taxon>
        <taxon>Adinetidae</taxon>
        <taxon>Adineta</taxon>
    </lineage>
</organism>
<dbReference type="AlphaFoldDB" id="A0A813UIC6"/>
<dbReference type="InterPro" id="IPR019734">
    <property type="entry name" value="TPR_rpt"/>
</dbReference>
<evidence type="ECO:0000313" key="3">
    <source>
        <dbReference type="EMBL" id="CAF0828098.1"/>
    </source>
</evidence>
<feature type="compositionally biased region" description="Low complexity" evidence="2">
    <location>
        <begin position="467"/>
        <end position="507"/>
    </location>
</feature>
<feature type="region of interest" description="Disordered" evidence="2">
    <location>
        <begin position="130"/>
        <end position="152"/>
    </location>
</feature>
<feature type="compositionally biased region" description="Acidic residues" evidence="2">
    <location>
        <begin position="143"/>
        <end position="152"/>
    </location>
</feature>
<feature type="compositionally biased region" description="Basic residues" evidence="2">
    <location>
        <begin position="457"/>
        <end position="466"/>
    </location>
</feature>
<feature type="region of interest" description="Disordered" evidence="2">
    <location>
        <begin position="570"/>
        <end position="589"/>
    </location>
</feature>
<protein>
    <submittedName>
        <fullName evidence="3">Uncharacterized protein</fullName>
    </submittedName>
</protein>
<dbReference type="EMBL" id="CAJNOE010000056">
    <property type="protein sequence ID" value="CAF0828098.1"/>
    <property type="molecule type" value="Genomic_DNA"/>
</dbReference>
<reference evidence="3" key="1">
    <citation type="submission" date="2021-02" db="EMBL/GenBank/DDBJ databases">
        <authorList>
            <person name="Nowell W R."/>
        </authorList>
    </citation>
    <scope>NUCLEOTIDE SEQUENCE</scope>
</reference>
<feature type="region of interest" description="Disordered" evidence="2">
    <location>
        <begin position="598"/>
        <end position="620"/>
    </location>
</feature>
<feature type="repeat" description="TPR" evidence="1">
    <location>
        <begin position="345"/>
        <end position="378"/>
    </location>
</feature>
<feature type="repeat" description="TPR" evidence="1">
    <location>
        <begin position="383"/>
        <end position="416"/>
    </location>
</feature>
<dbReference type="InterPro" id="IPR011990">
    <property type="entry name" value="TPR-like_helical_dom_sf"/>
</dbReference>
<dbReference type="PANTHER" id="PTHR23184:SF9">
    <property type="entry name" value="TETRATRICOPEPTIDE REPEAT PROTEIN 14"/>
    <property type="match status" value="1"/>
</dbReference>
<evidence type="ECO:0000313" key="4">
    <source>
        <dbReference type="Proteomes" id="UP000663860"/>
    </source>
</evidence>
<dbReference type="SMART" id="SM00028">
    <property type="entry name" value="TPR"/>
    <property type="match status" value="3"/>
</dbReference>
<accession>A0A813UIC6</accession>
<proteinExistence type="predicted"/>
<dbReference type="PANTHER" id="PTHR23184">
    <property type="entry name" value="TETRATRICOPEPTIDE REPEAT PROTEIN 14"/>
    <property type="match status" value="1"/>
</dbReference>
<feature type="compositionally biased region" description="Basic and acidic residues" evidence="2">
    <location>
        <begin position="572"/>
        <end position="581"/>
    </location>
</feature>
<feature type="compositionally biased region" description="Polar residues" evidence="2">
    <location>
        <begin position="525"/>
        <end position="561"/>
    </location>
</feature>
<keyword evidence="1" id="KW-0802">TPR repeat</keyword>
<dbReference type="Pfam" id="PF13181">
    <property type="entry name" value="TPR_8"/>
    <property type="match status" value="2"/>
</dbReference>
<comment type="caution">
    <text evidence="3">The sequence shown here is derived from an EMBL/GenBank/DDBJ whole genome shotgun (WGS) entry which is preliminary data.</text>
</comment>
<evidence type="ECO:0000256" key="1">
    <source>
        <dbReference type="PROSITE-ProRule" id="PRU00339"/>
    </source>
</evidence>
<dbReference type="PROSITE" id="PS50005">
    <property type="entry name" value="TPR"/>
    <property type="match status" value="2"/>
</dbReference>
<feature type="region of interest" description="Disordered" evidence="2">
    <location>
        <begin position="432"/>
        <end position="561"/>
    </location>
</feature>
<dbReference type="Proteomes" id="UP000663860">
    <property type="component" value="Unassembled WGS sequence"/>
</dbReference>
<dbReference type="Gene3D" id="1.25.40.10">
    <property type="entry name" value="Tetratricopeptide repeat domain"/>
    <property type="match status" value="1"/>
</dbReference>
<dbReference type="SUPFAM" id="SSF48452">
    <property type="entry name" value="TPR-like"/>
    <property type="match status" value="1"/>
</dbReference>
<dbReference type="InterPro" id="IPR039190">
    <property type="entry name" value="TTC14"/>
</dbReference>
<gene>
    <name evidence="3" type="ORF">IZO911_LOCUS8379</name>
</gene>
<name>A0A813UIC6_9BILA</name>